<dbReference type="PANTHER" id="PTHR47514">
    <property type="entry name" value="TRANSKETOLASE N-TERMINAL SECTION-RELATED"/>
    <property type="match status" value="1"/>
</dbReference>
<keyword evidence="3" id="KW-0786">Thiamine pyrophosphate</keyword>
<dbReference type="Gene3D" id="3.40.50.970">
    <property type="match status" value="1"/>
</dbReference>
<evidence type="ECO:0000256" key="3">
    <source>
        <dbReference type="ARBA" id="ARBA00023052"/>
    </source>
</evidence>
<dbReference type="InterPro" id="IPR029061">
    <property type="entry name" value="THDP-binding"/>
</dbReference>
<evidence type="ECO:0000313" key="7">
    <source>
        <dbReference type="Proteomes" id="UP001501490"/>
    </source>
</evidence>
<feature type="domain" description="Transketolase N-terminal" evidence="5">
    <location>
        <begin position="53"/>
        <end position="314"/>
    </location>
</feature>
<proteinExistence type="inferred from homology"/>
<dbReference type="Proteomes" id="UP001501490">
    <property type="component" value="Unassembled WGS sequence"/>
</dbReference>
<dbReference type="Pfam" id="PF00456">
    <property type="entry name" value="Transketolase_N"/>
    <property type="match status" value="1"/>
</dbReference>
<protein>
    <submittedName>
        <fullName evidence="6">Transketolase</fullName>
    </submittedName>
</protein>
<evidence type="ECO:0000256" key="2">
    <source>
        <dbReference type="ARBA" id="ARBA00007131"/>
    </source>
</evidence>
<name>A0ABP6ZNA7_9ACTN</name>
<evidence type="ECO:0000256" key="1">
    <source>
        <dbReference type="ARBA" id="ARBA00001964"/>
    </source>
</evidence>
<evidence type="ECO:0000313" key="6">
    <source>
        <dbReference type="EMBL" id="GAA3611595.1"/>
    </source>
</evidence>
<evidence type="ECO:0000259" key="5">
    <source>
        <dbReference type="Pfam" id="PF00456"/>
    </source>
</evidence>
<comment type="caution">
    <text evidence="6">The sequence shown here is derived from an EMBL/GenBank/DDBJ whole genome shotgun (WGS) entry which is preliminary data.</text>
</comment>
<keyword evidence="7" id="KW-1185">Reference proteome</keyword>
<dbReference type="InterPro" id="IPR005474">
    <property type="entry name" value="Transketolase_N"/>
</dbReference>
<sequence>MTALTGATSASEDRPAGGVGGRPPTSIQHTTMPVLGRLSPYATRDELVAHVAEAARQIRIQDLKLVHHAGAGHIGGDFSAIDVLATLYGAVLNVTPETVDDPERDRFFLSKGHVAGALYTTLAAFGFLPVEQLATFLKPLSKLNGHPNRNYVPGVEANTGPLGHGLPIAVGHALSAKLDVSRRRTYVLVGDGELQEGSNWEAMMAASQHELDSLTVIVDRNRLQQGATTRETNDLDPLDQKAAAFGFAVVEVNGHDHGELLDVLSAVPFRPGKPTFVIAHTHKGHPISFMSNNVAWHHKVPNADQLTLALEELSLDQPQEEGSDA</sequence>
<accession>A0ABP6ZNA7</accession>
<dbReference type="EMBL" id="BAABAB010000007">
    <property type="protein sequence ID" value="GAA3611595.1"/>
    <property type="molecule type" value="Genomic_DNA"/>
</dbReference>
<evidence type="ECO:0000256" key="4">
    <source>
        <dbReference type="SAM" id="MobiDB-lite"/>
    </source>
</evidence>
<dbReference type="CDD" id="cd02012">
    <property type="entry name" value="TPP_TK"/>
    <property type="match status" value="1"/>
</dbReference>
<organism evidence="6 7">
    <name type="scientific">Microlunatus ginsengisoli</name>
    <dbReference type="NCBI Taxonomy" id="363863"/>
    <lineage>
        <taxon>Bacteria</taxon>
        <taxon>Bacillati</taxon>
        <taxon>Actinomycetota</taxon>
        <taxon>Actinomycetes</taxon>
        <taxon>Propionibacteriales</taxon>
        <taxon>Propionibacteriaceae</taxon>
        <taxon>Microlunatus</taxon>
    </lineage>
</organism>
<reference evidence="7" key="1">
    <citation type="journal article" date="2019" name="Int. J. Syst. Evol. Microbiol.">
        <title>The Global Catalogue of Microorganisms (GCM) 10K type strain sequencing project: providing services to taxonomists for standard genome sequencing and annotation.</title>
        <authorList>
            <consortium name="The Broad Institute Genomics Platform"/>
            <consortium name="The Broad Institute Genome Sequencing Center for Infectious Disease"/>
            <person name="Wu L."/>
            <person name="Ma J."/>
        </authorList>
    </citation>
    <scope>NUCLEOTIDE SEQUENCE [LARGE SCALE GENOMIC DNA]</scope>
    <source>
        <strain evidence="7">JCM 16929</strain>
    </source>
</reference>
<dbReference type="SUPFAM" id="SSF52518">
    <property type="entry name" value="Thiamin diphosphate-binding fold (THDP-binding)"/>
    <property type="match status" value="1"/>
</dbReference>
<dbReference type="PANTHER" id="PTHR47514:SF1">
    <property type="entry name" value="TRANSKETOLASE N-TERMINAL SECTION-RELATED"/>
    <property type="match status" value="1"/>
</dbReference>
<feature type="compositionally biased region" description="Polar residues" evidence="4">
    <location>
        <begin position="1"/>
        <end position="10"/>
    </location>
</feature>
<feature type="region of interest" description="Disordered" evidence="4">
    <location>
        <begin position="1"/>
        <end position="30"/>
    </location>
</feature>
<comment type="cofactor">
    <cofactor evidence="1">
        <name>thiamine diphosphate</name>
        <dbReference type="ChEBI" id="CHEBI:58937"/>
    </cofactor>
</comment>
<gene>
    <name evidence="6" type="ORF">GCM10022236_11680</name>
</gene>
<comment type="similarity">
    <text evidence="2">Belongs to the transketolase family.</text>
</comment>